<accession>M6BTA3</accession>
<dbReference type="AlphaFoldDB" id="M6BTA3"/>
<evidence type="ECO:0000313" key="2">
    <source>
        <dbReference type="Proteomes" id="UP000011873"/>
    </source>
</evidence>
<protein>
    <submittedName>
        <fullName evidence="1">Uncharacterized protein</fullName>
    </submittedName>
</protein>
<evidence type="ECO:0000313" key="1">
    <source>
        <dbReference type="EMBL" id="EMJ81771.1"/>
    </source>
</evidence>
<dbReference type="PANTHER" id="PTHR43813">
    <property type="entry name" value="ACYL-ACTIVATING ENZYME 16, CHLOROPLASTIC-RELATED"/>
    <property type="match status" value="1"/>
</dbReference>
<dbReference type="Pfam" id="PF23562">
    <property type="entry name" value="AMP-binding_C_3"/>
    <property type="match status" value="1"/>
</dbReference>
<dbReference type="Proteomes" id="UP000011873">
    <property type="component" value="Unassembled WGS sequence"/>
</dbReference>
<comment type="caution">
    <text evidence="1">The sequence shown here is derived from an EMBL/GenBank/DDBJ whole genome shotgun (WGS) entry which is preliminary data.</text>
</comment>
<organism evidence="1 2">
    <name type="scientific">Leptospira borgpetersenii serovar Hardjo-bovis str. Sponselee</name>
    <dbReference type="NCBI Taxonomy" id="1303729"/>
    <lineage>
        <taxon>Bacteria</taxon>
        <taxon>Pseudomonadati</taxon>
        <taxon>Spirochaetota</taxon>
        <taxon>Spirochaetia</taxon>
        <taxon>Leptospirales</taxon>
        <taxon>Leptospiraceae</taxon>
        <taxon>Leptospira</taxon>
    </lineage>
</organism>
<reference evidence="1 2" key="1">
    <citation type="submission" date="2013-01" db="EMBL/GenBank/DDBJ databases">
        <authorList>
            <person name="Harkins D.M."/>
            <person name="Durkin A.S."/>
            <person name="Brinkac L.M."/>
            <person name="Haft D.H."/>
            <person name="Selengut J.D."/>
            <person name="Sanka R."/>
            <person name="DePew J."/>
            <person name="Purushe J."/>
            <person name="Galloway R.L."/>
            <person name="Vinetz J.M."/>
            <person name="Sutton G.G."/>
            <person name="Nierman W.C."/>
            <person name="Fouts D.E."/>
        </authorList>
    </citation>
    <scope>NUCLEOTIDE SEQUENCE [LARGE SCALE GENOMIC DNA]</scope>
    <source>
        <strain evidence="1 2">Sponselee CDC</strain>
    </source>
</reference>
<dbReference type="PATRIC" id="fig|1218567.3.peg.2071"/>
<sequence>MGDLKNMRKKIYCSGWGAISEPDPIEAKLTESEFINQVIVVGQDKKNLGVLIVPFFDRVYEEFQSQGKKLPKDPTEWNSSKEVSSFFKNIVKDKISTKAGFKSFEKIAHIQPIFTFFPKNLKKEKK</sequence>
<gene>
    <name evidence="1" type="ORF">LEP1GSC016_1525</name>
</gene>
<name>M6BTA3_LEPBO</name>
<proteinExistence type="predicted"/>
<dbReference type="InterPro" id="IPR052987">
    <property type="entry name" value="Chloroplast_AMP-bd_Enzymes"/>
</dbReference>
<dbReference type="EMBL" id="ANMU01000077">
    <property type="protein sequence ID" value="EMJ81771.1"/>
    <property type="molecule type" value="Genomic_DNA"/>
</dbReference>
<dbReference type="PANTHER" id="PTHR43813:SF1">
    <property type="entry name" value="ACYL-ACTIVATING ENZYME 16, CHLOROPLASTIC-RELATED"/>
    <property type="match status" value="1"/>
</dbReference>